<dbReference type="InterPro" id="IPR010722">
    <property type="entry name" value="BATS_dom"/>
</dbReference>
<dbReference type="EC" id="2.8.1.6" evidence="4"/>
<dbReference type="AlphaFoldDB" id="A0A9W8Y857"/>
<evidence type="ECO:0000256" key="14">
    <source>
        <dbReference type="ARBA" id="ARBA00034078"/>
    </source>
</evidence>
<dbReference type="GO" id="GO:0009102">
    <property type="term" value="P:biotin biosynthetic process"/>
    <property type="evidence" value="ECO:0007669"/>
    <property type="project" value="UniProtKB-KW"/>
</dbReference>
<keyword evidence="12" id="KW-0411">Iron-sulfur</keyword>
<evidence type="ECO:0000256" key="7">
    <source>
        <dbReference type="ARBA" id="ARBA00022691"/>
    </source>
</evidence>
<dbReference type="HAMAP" id="MF_01694">
    <property type="entry name" value="BioB"/>
    <property type="match status" value="1"/>
</dbReference>
<dbReference type="PROSITE" id="PS51918">
    <property type="entry name" value="RADICAL_SAM"/>
    <property type="match status" value="1"/>
</dbReference>
<keyword evidence="17" id="KW-1185">Reference proteome</keyword>
<reference evidence="16" key="1">
    <citation type="submission" date="2022-10" db="EMBL/GenBank/DDBJ databases">
        <title>Tapping the CABI collections for fungal endophytes: first genome assemblies for Collariella, Neodidymelliopsis, Ascochyta clinopodiicola, Didymella pomorum, Didymosphaeria variabile, Neocosmospora piperis and Neocucurbitaria cava.</title>
        <authorList>
            <person name="Hill R."/>
        </authorList>
    </citation>
    <scope>NUCLEOTIDE SEQUENCE</scope>
    <source>
        <strain evidence="16">IMI 356814</strain>
    </source>
</reference>
<comment type="similarity">
    <text evidence="3">Belongs to the radical SAM superfamily. Biotin synthase family.</text>
</comment>
<dbReference type="GO" id="GO:0051537">
    <property type="term" value="F:2 iron, 2 sulfur cluster binding"/>
    <property type="evidence" value="ECO:0007669"/>
    <property type="project" value="UniProtKB-KW"/>
</dbReference>
<evidence type="ECO:0000256" key="4">
    <source>
        <dbReference type="ARBA" id="ARBA00012236"/>
    </source>
</evidence>
<dbReference type="SMART" id="SM00729">
    <property type="entry name" value="Elp3"/>
    <property type="match status" value="1"/>
</dbReference>
<dbReference type="EMBL" id="JAPEUY010000011">
    <property type="protein sequence ID" value="KAJ4368141.1"/>
    <property type="molecule type" value="Genomic_DNA"/>
</dbReference>
<comment type="pathway">
    <text evidence="2">Cofactor biosynthesis; biotin biosynthesis; biotin from 7,8-diaminononanoate: step 2/2.</text>
</comment>
<dbReference type="OrthoDB" id="2414104at2759"/>
<evidence type="ECO:0000259" key="15">
    <source>
        <dbReference type="PROSITE" id="PS51918"/>
    </source>
</evidence>
<sequence length="406" mass="44709">MAQRMLARPFGFICLPTRIRSFSTVIDAPIDPRTQRANPPAGKRSILDDARQATAPRTNWTKEEISQVYNTPLIELTYASATVHRRFHDPAAIQMCTLMNIKTGGCSEDCSYCAQSSRYDTGLKATKMSSVDSVLEAARIAKENGSSRFCMGAAWRDMRGRKTNLKNVKAMVTGVRALGMEACVTLGMIDAEQAKELKAAGLTAYNHNLDTSREHYPSVITTRTYDERLNTIKNVQEAGIHVCTGGILGLGEKARDHVGLIYTVATLPAHPESFPVNALVPIKGTPLGESQVISFDALLRTIATARLVMPRTIIRLAAGRHTMREEKQILAFQAGANAVFTGEKMLTTACNGWEEDKAMFERWGLRPMTMEETIGETVEYNERLSREQAVGTAPEEAQPHARASVM</sequence>
<dbReference type="InterPro" id="IPR058240">
    <property type="entry name" value="rSAM_sf"/>
</dbReference>
<dbReference type="InterPro" id="IPR024177">
    <property type="entry name" value="Biotin_synthase"/>
</dbReference>
<organism evidence="16 17">
    <name type="scientific">Neocucurbitaria cava</name>
    <dbReference type="NCBI Taxonomy" id="798079"/>
    <lineage>
        <taxon>Eukaryota</taxon>
        <taxon>Fungi</taxon>
        <taxon>Dikarya</taxon>
        <taxon>Ascomycota</taxon>
        <taxon>Pezizomycotina</taxon>
        <taxon>Dothideomycetes</taxon>
        <taxon>Pleosporomycetidae</taxon>
        <taxon>Pleosporales</taxon>
        <taxon>Pleosporineae</taxon>
        <taxon>Cucurbitariaceae</taxon>
        <taxon>Neocucurbitaria</taxon>
    </lineage>
</organism>
<evidence type="ECO:0000256" key="11">
    <source>
        <dbReference type="ARBA" id="ARBA00023004"/>
    </source>
</evidence>
<dbReference type="SMART" id="SM00876">
    <property type="entry name" value="BATS"/>
    <property type="match status" value="1"/>
</dbReference>
<dbReference type="SFLD" id="SFLDG01060">
    <property type="entry name" value="BATS_domain_containing"/>
    <property type="match status" value="1"/>
</dbReference>
<keyword evidence="5" id="KW-0004">4Fe-4S</keyword>
<dbReference type="SFLD" id="SFLDF00272">
    <property type="entry name" value="biotin_synthase"/>
    <property type="match status" value="1"/>
</dbReference>
<dbReference type="SFLD" id="SFLDG01278">
    <property type="entry name" value="biotin_synthase_like"/>
    <property type="match status" value="1"/>
</dbReference>
<dbReference type="PANTHER" id="PTHR22976:SF2">
    <property type="entry name" value="BIOTIN SYNTHASE, MITOCHONDRIAL"/>
    <property type="match status" value="1"/>
</dbReference>
<comment type="caution">
    <text evidence="16">The sequence shown here is derived from an EMBL/GenBank/DDBJ whole genome shotgun (WGS) entry which is preliminary data.</text>
</comment>
<accession>A0A9W8Y857</accession>
<dbReference type="SFLD" id="SFLDS00029">
    <property type="entry name" value="Radical_SAM"/>
    <property type="match status" value="1"/>
</dbReference>
<dbReference type="Pfam" id="PF04055">
    <property type="entry name" value="Radical_SAM"/>
    <property type="match status" value="1"/>
</dbReference>
<evidence type="ECO:0000256" key="2">
    <source>
        <dbReference type="ARBA" id="ARBA00004942"/>
    </source>
</evidence>
<keyword evidence="10" id="KW-0093">Biotin biosynthesis</keyword>
<evidence type="ECO:0000256" key="1">
    <source>
        <dbReference type="ARBA" id="ARBA00001966"/>
    </source>
</evidence>
<dbReference type="GO" id="GO:0004076">
    <property type="term" value="F:biotin synthase activity"/>
    <property type="evidence" value="ECO:0007669"/>
    <property type="project" value="UniProtKB-EC"/>
</dbReference>
<dbReference type="CDD" id="cd01335">
    <property type="entry name" value="Radical_SAM"/>
    <property type="match status" value="1"/>
</dbReference>
<dbReference type="PANTHER" id="PTHR22976">
    <property type="entry name" value="BIOTIN SYNTHASE"/>
    <property type="match status" value="1"/>
</dbReference>
<evidence type="ECO:0000256" key="9">
    <source>
        <dbReference type="ARBA" id="ARBA00022723"/>
    </source>
</evidence>
<dbReference type="Proteomes" id="UP001140560">
    <property type="component" value="Unassembled WGS sequence"/>
</dbReference>
<dbReference type="Pfam" id="PF06968">
    <property type="entry name" value="BATS"/>
    <property type="match status" value="1"/>
</dbReference>
<evidence type="ECO:0000256" key="6">
    <source>
        <dbReference type="ARBA" id="ARBA00022679"/>
    </source>
</evidence>
<dbReference type="FunFam" id="3.20.20.70:FF:000011">
    <property type="entry name" value="Biotin synthase"/>
    <property type="match status" value="1"/>
</dbReference>
<dbReference type="InterPro" id="IPR002684">
    <property type="entry name" value="Biotin_synth/BioAB"/>
</dbReference>
<keyword evidence="6 16" id="KW-0808">Transferase</keyword>
<proteinExistence type="inferred from homology"/>
<keyword evidence="9" id="KW-0479">Metal-binding</keyword>
<dbReference type="GO" id="GO:0051539">
    <property type="term" value="F:4 iron, 4 sulfur cluster binding"/>
    <property type="evidence" value="ECO:0007669"/>
    <property type="project" value="UniProtKB-KW"/>
</dbReference>
<evidence type="ECO:0000313" key="16">
    <source>
        <dbReference type="EMBL" id="KAJ4368141.1"/>
    </source>
</evidence>
<evidence type="ECO:0000256" key="3">
    <source>
        <dbReference type="ARBA" id="ARBA00010765"/>
    </source>
</evidence>
<evidence type="ECO:0000256" key="5">
    <source>
        <dbReference type="ARBA" id="ARBA00022485"/>
    </source>
</evidence>
<name>A0A9W8Y857_9PLEO</name>
<keyword evidence="11" id="KW-0408">Iron</keyword>
<keyword evidence="8" id="KW-0001">2Fe-2S</keyword>
<dbReference type="Gene3D" id="3.20.20.70">
    <property type="entry name" value="Aldolase class I"/>
    <property type="match status" value="1"/>
</dbReference>
<comment type="cofactor">
    <cofactor evidence="1">
        <name>[4Fe-4S] cluster</name>
        <dbReference type="ChEBI" id="CHEBI:49883"/>
    </cofactor>
</comment>
<protein>
    <recommendedName>
        <fullName evidence="4">biotin synthase</fullName>
        <ecNumber evidence="4">2.8.1.6</ecNumber>
    </recommendedName>
</protein>
<dbReference type="SUPFAM" id="SSF102114">
    <property type="entry name" value="Radical SAM enzymes"/>
    <property type="match status" value="1"/>
</dbReference>
<evidence type="ECO:0000313" key="17">
    <source>
        <dbReference type="Proteomes" id="UP001140560"/>
    </source>
</evidence>
<dbReference type="InterPro" id="IPR006638">
    <property type="entry name" value="Elp3/MiaA/NifB-like_rSAM"/>
</dbReference>
<evidence type="ECO:0000256" key="8">
    <source>
        <dbReference type="ARBA" id="ARBA00022714"/>
    </source>
</evidence>
<dbReference type="NCBIfam" id="TIGR00433">
    <property type="entry name" value="bioB"/>
    <property type="match status" value="1"/>
</dbReference>
<dbReference type="GO" id="GO:0046872">
    <property type="term" value="F:metal ion binding"/>
    <property type="evidence" value="ECO:0007669"/>
    <property type="project" value="UniProtKB-KW"/>
</dbReference>
<keyword evidence="7" id="KW-0949">S-adenosyl-L-methionine</keyword>
<dbReference type="GO" id="GO:0005739">
    <property type="term" value="C:mitochondrion"/>
    <property type="evidence" value="ECO:0007669"/>
    <property type="project" value="TreeGrafter"/>
</dbReference>
<comment type="cofactor">
    <cofactor evidence="14">
        <name>[2Fe-2S] cluster</name>
        <dbReference type="ChEBI" id="CHEBI:190135"/>
    </cofactor>
</comment>
<gene>
    <name evidence="16" type="primary">BIO2</name>
    <name evidence="16" type="ORF">N0V83_006496</name>
</gene>
<dbReference type="InterPro" id="IPR007197">
    <property type="entry name" value="rSAM"/>
</dbReference>
<evidence type="ECO:0000256" key="10">
    <source>
        <dbReference type="ARBA" id="ARBA00022756"/>
    </source>
</evidence>
<feature type="domain" description="Radical SAM core" evidence="15">
    <location>
        <begin position="91"/>
        <end position="320"/>
    </location>
</feature>
<evidence type="ECO:0000256" key="12">
    <source>
        <dbReference type="ARBA" id="ARBA00023014"/>
    </source>
</evidence>
<keyword evidence="13" id="KW-0496">Mitochondrion</keyword>
<dbReference type="InterPro" id="IPR013785">
    <property type="entry name" value="Aldolase_TIM"/>
</dbReference>
<evidence type="ECO:0000256" key="13">
    <source>
        <dbReference type="ARBA" id="ARBA00023128"/>
    </source>
</evidence>